<dbReference type="Pfam" id="PF01738">
    <property type="entry name" value="DLH"/>
    <property type="match status" value="1"/>
</dbReference>
<dbReference type="InterPro" id="IPR029058">
    <property type="entry name" value="AB_hydrolase_fold"/>
</dbReference>
<dbReference type="EMBL" id="JACDQQ010002116">
    <property type="protein sequence ID" value="MBA0087657.1"/>
    <property type="molecule type" value="Genomic_DNA"/>
</dbReference>
<dbReference type="PANTHER" id="PTHR47562:SF2">
    <property type="entry name" value="CARBOXYMETHYLENEBUTENOLIDASE-RELATED"/>
    <property type="match status" value="1"/>
</dbReference>
<evidence type="ECO:0000313" key="2">
    <source>
        <dbReference type="EMBL" id="MBA0087657.1"/>
    </source>
</evidence>
<reference evidence="2" key="1">
    <citation type="submission" date="2020-06" db="EMBL/GenBank/DDBJ databases">
        <title>Legume-microbial interactions unlock mineral nutrients during tropical forest succession.</title>
        <authorList>
            <person name="Epihov D.Z."/>
        </authorList>
    </citation>
    <scope>NUCLEOTIDE SEQUENCE [LARGE SCALE GENOMIC DNA]</scope>
    <source>
        <strain evidence="2">Pan2503</strain>
    </source>
</reference>
<gene>
    <name evidence="2" type="ORF">HRJ53_21950</name>
</gene>
<dbReference type="GO" id="GO:0016787">
    <property type="term" value="F:hydrolase activity"/>
    <property type="evidence" value="ECO:0007669"/>
    <property type="project" value="UniProtKB-KW"/>
</dbReference>
<dbReference type="InterPro" id="IPR002925">
    <property type="entry name" value="Dienelactn_hydro"/>
</dbReference>
<proteinExistence type="predicted"/>
<dbReference type="AlphaFoldDB" id="A0A7V8NUK1"/>
<dbReference type="Proteomes" id="UP000567293">
    <property type="component" value="Unassembled WGS sequence"/>
</dbReference>
<dbReference type="PANTHER" id="PTHR47562">
    <property type="match status" value="1"/>
</dbReference>
<name>A0A7V8NUK1_9BACT</name>
<accession>A0A7V8NUK1</accession>
<evidence type="ECO:0000259" key="1">
    <source>
        <dbReference type="Pfam" id="PF01738"/>
    </source>
</evidence>
<feature type="domain" description="Dienelactone hydrolase" evidence="1">
    <location>
        <begin position="17"/>
        <end position="244"/>
    </location>
</feature>
<keyword evidence="2" id="KW-0378">Hydrolase</keyword>
<protein>
    <submittedName>
        <fullName evidence="2">Dienelactone hydrolase family protein</fullName>
    </submittedName>
</protein>
<keyword evidence="3" id="KW-1185">Reference proteome</keyword>
<sequence>MIVTTEYADVPMPGSPMRTFVAAPKAEGRYPGIWCFSDIFQLTPPMLRTCVRLAGYGFVAAAPEIYRRIEPAGTVIPFDDAGRTRGQQDAAKTPVAHFDADCRAGLDWLSKHPEVAPGKIGAVGFCIGGHLAFRAAFQPDVRATVCYYGTGIHDGKLGQDADAGSLARANEIRGELLMIFGTKDPHVPDSGREPIDRELRRSGAHYKTLLYPAEHAFTRDEGPRFDPEATDLAFAEMIRLFRNVFRD</sequence>
<dbReference type="Gene3D" id="3.40.50.1820">
    <property type="entry name" value="alpha/beta hydrolase"/>
    <property type="match status" value="1"/>
</dbReference>
<organism evidence="2 3">
    <name type="scientific">Candidatus Acidiferrum panamense</name>
    <dbReference type="NCBI Taxonomy" id="2741543"/>
    <lineage>
        <taxon>Bacteria</taxon>
        <taxon>Pseudomonadati</taxon>
        <taxon>Acidobacteriota</taxon>
        <taxon>Terriglobia</taxon>
        <taxon>Candidatus Acidiferrales</taxon>
        <taxon>Candidatus Acidiferrum</taxon>
    </lineage>
</organism>
<evidence type="ECO:0000313" key="3">
    <source>
        <dbReference type="Proteomes" id="UP000567293"/>
    </source>
</evidence>
<comment type="caution">
    <text evidence="2">The sequence shown here is derived from an EMBL/GenBank/DDBJ whole genome shotgun (WGS) entry which is preliminary data.</text>
</comment>
<dbReference type="SUPFAM" id="SSF53474">
    <property type="entry name" value="alpha/beta-Hydrolases"/>
    <property type="match status" value="1"/>
</dbReference>